<dbReference type="Proteomes" id="UP000318995">
    <property type="component" value="Unassembled WGS sequence"/>
</dbReference>
<keyword evidence="2" id="KW-1185">Reference proteome</keyword>
<reference evidence="1 2" key="1">
    <citation type="submission" date="2019-02" db="EMBL/GenBank/DDBJ databases">
        <title>Deep-cultivation of Planctomycetes and their phenomic and genomic characterization uncovers novel biology.</title>
        <authorList>
            <person name="Wiegand S."/>
            <person name="Jogler M."/>
            <person name="Boedeker C."/>
            <person name="Pinto D."/>
            <person name="Vollmers J."/>
            <person name="Rivas-Marin E."/>
            <person name="Kohn T."/>
            <person name="Peeters S.H."/>
            <person name="Heuer A."/>
            <person name="Rast P."/>
            <person name="Oberbeckmann S."/>
            <person name="Bunk B."/>
            <person name="Jeske O."/>
            <person name="Meyerdierks A."/>
            <person name="Storesund J.E."/>
            <person name="Kallscheuer N."/>
            <person name="Luecker S."/>
            <person name="Lage O.M."/>
            <person name="Pohl T."/>
            <person name="Merkel B.J."/>
            <person name="Hornburger P."/>
            <person name="Mueller R.-W."/>
            <person name="Bruemmer F."/>
            <person name="Labrenz M."/>
            <person name="Spormann A.M."/>
            <person name="Op Den Camp H."/>
            <person name="Overmann J."/>
            <person name="Amann R."/>
            <person name="Jetten M.S.M."/>
            <person name="Mascher T."/>
            <person name="Medema M.H."/>
            <person name="Devos D.P."/>
            <person name="Kaster A.-K."/>
            <person name="Ovreas L."/>
            <person name="Rohde M."/>
            <person name="Galperin M.Y."/>
            <person name="Jogler C."/>
        </authorList>
    </citation>
    <scope>NUCLEOTIDE SEQUENCE [LARGE SCALE GENOMIC DNA]</scope>
    <source>
        <strain evidence="1 2">Pla111</strain>
    </source>
</reference>
<name>A0A5C5VSD7_9BACT</name>
<dbReference type="SUPFAM" id="SSF47413">
    <property type="entry name" value="lambda repressor-like DNA-binding domains"/>
    <property type="match status" value="1"/>
</dbReference>
<organism evidence="1 2">
    <name type="scientific">Botrimarina hoheduenensis</name>
    <dbReference type="NCBI Taxonomy" id="2528000"/>
    <lineage>
        <taxon>Bacteria</taxon>
        <taxon>Pseudomonadati</taxon>
        <taxon>Planctomycetota</taxon>
        <taxon>Planctomycetia</taxon>
        <taxon>Pirellulales</taxon>
        <taxon>Lacipirellulaceae</taxon>
        <taxon>Botrimarina</taxon>
    </lineage>
</organism>
<dbReference type="GO" id="GO:0003677">
    <property type="term" value="F:DNA binding"/>
    <property type="evidence" value="ECO:0007669"/>
    <property type="project" value="InterPro"/>
</dbReference>
<evidence type="ECO:0000313" key="1">
    <source>
        <dbReference type="EMBL" id="TWT41528.1"/>
    </source>
</evidence>
<dbReference type="AlphaFoldDB" id="A0A5C5VSD7"/>
<evidence type="ECO:0008006" key="3">
    <source>
        <dbReference type="Google" id="ProtNLM"/>
    </source>
</evidence>
<gene>
    <name evidence="1" type="ORF">Pla111_29040</name>
</gene>
<dbReference type="EMBL" id="SJPH01000008">
    <property type="protein sequence ID" value="TWT41528.1"/>
    <property type="molecule type" value="Genomic_DNA"/>
</dbReference>
<comment type="caution">
    <text evidence="1">The sequence shown here is derived from an EMBL/GenBank/DDBJ whole genome shotgun (WGS) entry which is preliminary data.</text>
</comment>
<dbReference type="InterPro" id="IPR010982">
    <property type="entry name" value="Lambda_DNA-bd_dom_sf"/>
</dbReference>
<accession>A0A5C5VSD7</accession>
<dbReference type="OrthoDB" id="299762at2"/>
<proteinExistence type="predicted"/>
<sequence length="66" mass="7497">MTEALRDALLNDPRSYNQVAKLTGLTRTSLMAFAEGKRSLRLDLADRLAAFYQLALLRIEDAKWVN</sequence>
<protein>
    <recommendedName>
        <fullName evidence="3">HTH cro/C1-type domain-containing protein</fullName>
    </recommendedName>
</protein>
<evidence type="ECO:0000313" key="2">
    <source>
        <dbReference type="Proteomes" id="UP000318995"/>
    </source>
</evidence>